<keyword evidence="2" id="KW-1003">Cell membrane</keyword>
<keyword evidence="3 8" id="KW-0812">Transmembrane</keyword>
<dbReference type="InterPro" id="IPR013604">
    <property type="entry name" value="7TM_chemorcpt"/>
</dbReference>
<evidence type="ECO:0000256" key="5">
    <source>
        <dbReference type="ARBA" id="ARBA00023136"/>
    </source>
</evidence>
<dbReference type="GO" id="GO:0008049">
    <property type="term" value="P:male courtship behavior"/>
    <property type="evidence" value="ECO:0007669"/>
    <property type="project" value="TreeGrafter"/>
</dbReference>
<name>A0AAV8W621_9CUCU</name>
<keyword evidence="4 8" id="KW-1133">Transmembrane helix</keyword>
<organism evidence="9 10">
    <name type="scientific">Exocentrus adspersus</name>
    <dbReference type="NCBI Taxonomy" id="1586481"/>
    <lineage>
        <taxon>Eukaryota</taxon>
        <taxon>Metazoa</taxon>
        <taxon>Ecdysozoa</taxon>
        <taxon>Arthropoda</taxon>
        <taxon>Hexapoda</taxon>
        <taxon>Insecta</taxon>
        <taxon>Pterygota</taxon>
        <taxon>Neoptera</taxon>
        <taxon>Endopterygota</taxon>
        <taxon>Coleoptera</taxon>
        <taxon>Polyphaga</taxon>
        <taxon>Cucujiformia</taxon>
        <taxon>Chrysomeloidea</taxon>
        <taxon>Cerambycidae</taxon>
        <taxon>Lamiinae</taxon>
        <taxon>Acanthocinini</taxon>
        <taxon>Exocentrus</taxon>
    </lineage>
</organism>
<feature type="transmembrane region" description="Helical" evidence="8">
    <location>
        <begin position="120"/>
        <end position="140"/>
    </location>
</feature>
<gene>
    <name evidence="9" type="ORF">NQ315_010496</name>
</gene>
<evidence type="ECO:0000256" key="8">
    <source>
        <dbReference type="SAM" id="Phobius"/>
    </source>
</evidence>
<dbReference type="GO" id="GO:0007165">
    <property type="term" value="P:signal transduction"/>
    <property type="evidence" value="ECO:0007669"/>
    <property type="project" value="UniProtKB-KW"/>
</dbReference>
<evidence type="ECO:0000313" key="10">
    <source>
        <dbReference type="Proteomes" id="UP001159042"/>
    </source>
</evidence>
<dbReference type="GO" id="GO:0007635">
    <property type="term" value="P:chemosensory behavior"/>
    <property type="evidence" value="ECO:0007669"/>
    <property type="project" value="TreeGrafter"/>
</dbReference>
<dbReference type="GO" id="GO:0030425">
    <property type="term" value="C:dendrite"/>
    <property type="evidence" value="ECO:0007669"/>
    <property type="project" value="TreeGrafter"/>
</dbReference>
<protein>
    <recommendedName>
        <fullName evidence="11">Gustatory receptor</fullName>
    </recommendedName>
</protein>
<keyword evidence="10" id="KW-1185">Reference proteome</keyword>
<accession>A0AAV8W621</accession>
<evidence type="ECO:0000256" key="6">
    <source>
        <dbReference type="ARBA" id="ARBA00023170"/>
    </source>
</evidence>
<dbReference type="AlphaFoldDB" id="A0AAV8W621"/>
<dbReference type="PANTHER" id="PTHR21143">
    <property type="entry name" value="INVERTEBRATE GUSTATORY RECEPTOR"/>
    <property type="match status" value="1"/>
</dbReference>
<dbReference type="Proteomes" id="UP001159042">
    <property type="component" value="Unassembled WGS sequence"/>
</dbReference>
<evidence type="ECO:0008006" key="11">
    <source>
        <dbReference type="Google" id="ProtNLM"/>
    </source>
</evidence>
<dbReference type="GO" id="GO:0005886">
    <property type="term" value="C:plasma membrane"/>
    <property type="evidence" value="ECO:0007669"/>
    <property type="project" value="UniProtKB-SubCell"/>
</dbReference>
<evidence type="ECO:0000256" key="3">
    <source>
        <dbReference type="ARBA" id="ARBA00022692"/>
    </source>
</evidence>
<feature type="transmembrane region" description="Helical" evidence="8">
    <location>
        <begin position="7"/>
        <end position="31"/>
    </location>
</feature>
<evidence type="ECO:0000256" key="4">
    <source>
        <dbReference type="ARBA" id="ARBA00022989"/>
    </source>
</evidence>
<reference evidence="9 10" key="1">
    <citation type="journal article" date="2023" name="Insect Mol. Biol.">
        <title>Genome sequencing provides insights into the evolution of gene families encoding plant cell wall-degrading enzymes in longhorned beetles.</title>
        <authorList>
            <person name="Shin N.R."/>
            <person name="Okamura Y."/>
            <person name="Kirsch R."/>
            <person name="Pauchet Y."/>
        </authorList>
    </citation>
    <scope>NUCLEOTIDE SEQUENCE [LARGE SCALE GENOMIC DNA]</scope>
    <source>
        <strain evidence="9">EAD_L_NR</strain>
    </source>
</reference>
<dbReference type="GO" id="GO:0043025">
    <property type="term" value="C:neuronal cell body"/>
    <property type="evidence" value="ECO:0007669"/>
    <property type="project" value="TreeGrafter"/>
</dbReference>
<sequence>MDIFNEVFGMVILLINMSGVVSILSAFNTLLVSAETTRLTTEVIVDCLFEAFICLVWNCFILSASGLLKEETREIVKLCCKLQHLMPPLSQERKELLNIAHQVKRKSPTISAAGFFDVDFYLILAVFTFVGTYVVVLIQFTHMDF</sequence>
<keyword evidence="6" id="KW-0675">Receptor</keyword>
<proteinExistence type="predicted"/>
<dbReference type="PANTHER" id="PTHR21143:SF104">
    <property type="entry name" value="GUSTATORY RECEPTOR 8A-RELATED"/>
    <property type="match status" value="1"/>
</dbReference>
<evidence type="ECO:0000256" key="1">
    <source>
        <dbReference type="ARBA" id="ARBA00004651"/>
    </source>
</evidence>
<dbReference type="GO" id="GO:0050909">
    <property type="term" value="P:sensory perception of taste"/>
    <property type="evidence" value="ECO:0007669"/>
    <property type="project" value="InterPro"/>
</dbReference>
<dbReference type="Pfam" id="PF08395">
    <property type="entry name" value="7tm_7"/>
    <property type="match status" value="1"/>
</dbReference>
<comment type="subcellular location">
    <subcellularLocation>
        <location evidence="1">Cell membrane</location>
        <topology evidence="1">Multi-pass membrane protein</topology>
    </subcellularLocation>
</comment>
<dbReference type="GO" id="GO:0030424">
    <property type="term" value="C:axon"/>
    <property type="evidence" value="ECO:0007669"/>
    <property type="project" value="TreeGrafter"/>
</dbReference>
<keyword evidence="7" id="KW-0807">Transducer</keyword>
<keyword evidence="5 8" id="KW-0472">Membrane</keyword>
<comment type="caution">
    <text evidence="9">The sequence shown here is derived from an EMBL/GenBank/DDBJ whole genome shotgun (WGS) entry which is preliminary data.</text>
</comment>
<dbReference type="EMBL" id="JANEYG010000009">
    <property type="protein sequence ID" value="KAJ8921591.1"/>
    <property type="molecule type" value="Genomic_DNA"/>
</dbReference>
<evidence type="ECO:0000256" key="7">
    <source>
        <dbReference type="ARBA" id="ARBA00023224"/>
    </source>
</evidence>
<evidence type="ECO:0000313" key="9">
    <source>
        <dbReference type="EMBL" id="KAJ8921591.1"/>
    </source>
</evidence>
<evidence type="ECO:0000256" key="2">
    <source>
        <dbReference type="ARBA" id="ARBA00022475"/>
    </source>
</evidence>